<dbReference type="EMBL" id="JACHBI010000006">
    <property type="protein sequence ID" value="MBB5574959.1"/>
    <property type="molecule type" value="Genomic_DNA"/>
</dbReference>
<keyword evidence="10" id="KW-1185">Reference proteome</keyword>
<dbReference type="PROSITE" id="PS50931">
    <property type="entry name" value="HTH_LYSR"/>
    <property type="match status" value="2"/>
</dbReference>
<dbReference type="InterPro" id="IPR005119">
    <property type="entry name" value="LysR_subst-bd"/>
</dbReference>
<dbReference type="PANTHER" id="PTHR30126">
    <property type="entry name" value="HTH-TYPE TRANSCRIPTIONAL REGULATOR"/>
    <property type="match status" value="1"/>
</dbReference>
<comment type="caution">
    <text evidence="9">The sequence shown here is derived from an EMBL/GenBank/DDBJ whole genome shotgun (WGS) entry which is preliminary data.</text>
</comment>
<evidence type="ECO:0000256" key="4">
    <source>
        <dbReference type="ARBA" id="ARBA00023163"/>
    </source>
</evidence>
<dbReference type="FunFam" id="1.10.10.10:FF:000001">
    <property type="entry name" value="LysR family transcriptional regulator"/>
    <property type="match status" value="1"/>
</dbReference>
<feature type="domain" description="HTH lysR-type" evidence="8">
    <location>
        <begin position="93"/>
        <end position="149"/>
    </location>
</feature>
<evidence type="ECO:0000256" key="1">
    <source>
        <dbReference type="ARBA" id="ARBA00009437"/>
    </source>
</evidence>
<dbReference type="Pfam" id="PF03466">
    <property type="entry name" value="LysR_substrate"/>
    <property type="match status" value="1"/>
</dbReference>
<organism evidence="9 10">
    <name type="scientific">Rhizobium paranaense</name>
    <dbReference type="NCBI Taxonomy" id="1650438"/>
    <lineage>
        <taxon>Bacteria</taxon>
        <taxon>Pseudomonadati</taxon>
        <taxon>Pseudomonadota</taxon>
        <taxon>Alphaproteobacteria</taxon>
        <taxon>Hyphomicrobiales</taxon>
        <taxon>Rhizobiaceae</taxon>
        <taxon>Rhizobium/Agrobacterium group</taxon>
        <taxon>Rhizobium</taxon>
    </lineage>
</organism>
<comment type="similarity">
    <text evidence="1">Belongs to the LysR transcriptional regulatory family.</text>
</comment>
<evidence type="ECO:0000256" key="3">
    <source>
        <dbReference type="ARBA" id="ARBA00023125"/>
    </source>
</evidence>
<evidence type="ECO:0000256" key="6">
    <source>
        <dbReference type="ARBA" id="ARBA00067332"/>
    </source>
</evidence>
<protein>
    <recommendedName>
        <fullName evidence="6">HTH-type transcriptional regulator TtuA</fullName>
    </recommendedName>
    <alternativeName>
        <fullName evidence="7">Tartrate utilization transcriptional regulator</fullName>
    </alternativeName>
</protein>
<sequence>MRQNLRHLRVFLAVVETGSVTRAAEICHVSQPAVTQAISKIEKTLGYALFSRSPHGLFVNDEGKLLVLRVRRAFSYLDPALAELAPRLKVTATSAQLEALVAVRELENFTLAARRLGVAQPTVHRAVSQLEKEAARPLFERTSYGTVATRLAQNLAHATRLALAELHQAEADLAEARAQEAGLIIVGGMPLSRSFILPSAIARFRKKRPKLPIKVVEGVYAELLGGMRRGEIDFLIGAMRNPLPIDDVEQETLFNDIVVIVAGKHHPLVGKSPICIDDLASYPWVVATTGTPIRTHFDALFQGQSQGPKSVVESSSLILMRELLDQSDHLGFVSGGQAAAEIERGLMTSLPFDLGHTERPIGITKRKGWLPTAAQADFLDDIRAEAKATQSRRL</sequence>
<dbReference type="InterPro" id="IPR036388">
    <property type="entry name" value="WH-like_DNA-bd_sf"/>
</dbReference>
<feature type="domain" description="HTH lysR-type" evidence="8">
    <location>
        <begin position="1"/>
        <end position="60"/>
    </location>
</feature>
<evidence type="ECO:0000313" key="9">
    <source>
        <dbReference type="EMBL" id="MBB5574959.1"/>
    </source>
</evidence>
<gene>
    <name evidence="9" type="ORF">GGD50_003588</name>
</gene>
<dbReference type="SUPFAM" id="SSF53850">
    <property type="entry name" value="Periplasmic binding protein-like II"/>
    <property type="match status" value="1"/>
</dbReference>
<dbReference type="PANTHER" id="PTHR30126:SF98">
    <property type="entry name" value="HTH-TYPE TRANSCRIPTIONAL ACTIVATOR BAUR"/>
    <property type="match status" value="1"/>
</dbReference>
<evidence type="ECO:0000259" key="8">
    <source>
        <dbReference type="PROSITE" id="PS50931"/>
    </source>
</evidence>
<dbReference type="RefSeq" id="WP_183938596.1">
    <property type="nucleotide sequence ID" value="NZ_JACHBI010000006.1"/>
</dbReference>
<dbReference type="InterPro" id="IPR036390">
    <property type="entry name" value="WH_DNA-bd_sf"/>
</dbReference>
<dbReference type="PRINTS" id="PR00039">
    <property type="entry name" value="HTHLYSR"/>
</dbReference>
<keyword evidence="3 9" id="KW-0238">DNA-binding</keyword>
<evidence type="ECO:0000313" key="10">
    <source>
        <dbReference type="Proteomes" id="UP000549882"/>
    </source>
</evidence>
<dbReference type="Gene3D" id="3.40.190.290">
    <property type="match status" value="1"/>
</dbReference>
<dbReference type="AlphaFoldDB" id="A0A7W8XTB2"/>
<evidence type="ECO:0000256" key="2">
    <source>
        <dbReference type="ARBA" id="ARBA00023015"/>
    </source>
</evidence>
<dbReference type="Proteomes" id="UP000549882">
    <property type="component" value="Unassembled WGS sequence"/>
</dbReference>
<evidence type="ECO:0000256" key="7">
    <source>
        <dbReference type="ARBA" id="ARBA00083243"/>
    </source>
</evidence>
<reference evidence="9 10" key="1">
    <citation type="submission" date="2020-08" db="EMBL/GenBank/DDBJ databases">
        <title>Genomic Encyclopedia of Type Strains, Phase IV (KMG-V): Genome sequencing to study the core and pangenomes of soil and plant-associated prokaryotes.</title>
        <authorList>
            <person name="Whitman W."/>
        </authorList>
    </citation>
    <scope>NUCLEOTIDE SEQUENCE [LARGE SCALE GENOMIC DNA]</scope>
    <source>
        <strain evidence="9 10">SEMIA 4064</strain>
    </source>
</reference>
<accession>A0A7W8XTB2</accession>
<dbReference type="Gene3D" id="1.10.10.10">
    <property type="entry name" value="Winged helix-like DNA-binding domain superfamily/Winged helix DNA-binding domain"/>
    <property type="match status" value="2"/>
</dbReference>
<proteinExistence type="inferred from homology"/>
<keyword evidence="4" id="KW-0804">Transcription</keyword>
<name>A0A7W8XTB2_9HYPH</name>
<comment type="function">
    <text evidence="5">Transcriptional regulator of the ttuABCDE tartrate utilization operon.</text>
</comment>
<dbReference type="InterPro" id="IPR000847">
    <property type="entry name" value="LysR_HTH_N"/>
</dbReference>
<dbReference type="GO" id="GO:0003700">
    <property type="term" value="F:DNA-binding transcription factor activity"/>
    <property type="evidence" value="ECO:0007669"/>
    <property type="project" value="InterPro"/>
</dbReference>
<dbReference type="Pfam" id="PF00126">
    <property type="entry name" value="HTH_1"/>
    <property type="match status" value="2"/>
</dbReference>
<evidence type="ECO:0000256" key="5">
    <source>
        <dbReference type="ARBA" id="ARBA00054626"/>
    </source>
</evidence>
<keyword evidence="2" id="KW-0805">Transcription regulation</keyword>
<dbReference type="GO" id="GO:0000976">
    <property type="term" value="F:transcription cis-regulatory region binding"/>
    <property type="evidence" value="ECO:0007669"/>
    <property type="project" value="TreeGrafter"/>
</dbReference>
<dbReference type="SUPFAM" id="SSF46785">
    <property type="entry name" value="Winged helix' DNA-binding domain"/>
    <property type="match status" value="2"/>
</dbReference>